<evidence type="ECO:0000313" key="3">
    <source>
        <dbReference type="Proteomes" id="UP001184828"/>
    </source>
</evidence>
<feature type="compositionally biased region" description="Polar residues" evidence="1">
    <location>
        <begin position="23"/>
        <end position="32"/>
    </location>
</feature>
<dbReference type="EMBL" id="JAVDQZ010000005">
    <property type="protein sequence ID" value="MDR6427639.1"/>
    <property type="molecule type" value="Genomic_DNA"/>
</dbReference>
<comment type="caution">
    <text evidence="2">The sequence shown here is derived from an EMBL/GenBank/DDBJ whole genome shotgun (WGS) entry which is preliminary data.</text>
</comment>
<proteinExistence type="predicted"/>
<organism evidence="2 3">
    <name type="scientific">Variovorax paradoxus</name>
    <dbReference type="NCBI Taxonomy" id="34073"/>
    <lineage>
        <taxon>Bacteria</taxon>
        <taxon>Pseudomonadati</taxon>
        <taxon>Pseudomonadota</taxon>
        <taxon>Betaproteobacteria</taxon>
        <taxon>Burkholderiales</taxon>
        <taxon>Comamonadaceae</taxon>
        <taxon>Variovorax</taxon>
    </lineage>
</organism>
<reference evidence="2" key="1">
    <citation type="submission" date="2023-07" db="EMBL/GenBank/DDBJ databases">
        <title>Sorghum-associated microbial communities from plants grown in Nebraska, USA.</title>
        <authorList>
            <person name="Schachtman D."/>
        </authorList>
    </citation>
    <scope>NUCLEOTIDE SEQUENCE</scope>
    <source>
        <strain evidence="2">DS2114</strain>
    </source>
</reference>
<protein>
    <submittedName>
        <fullName evidence="2">Uncharacterized protein</fullName>
    </submittedName>
</protein>
<accession>A0AAE4BYZ6</accession>
<dbReference type="Proteomes" id="UP001184828">
    <property type="component" value="Unassembled WGS sequence"/>
</dbReference>
<evidence type="ECO:0000256" key="1">
    <source>
        <dbReference type="SAM" id="MobiDB-lite"/>
    </source>
</evidence>
<gene>
    <name evidence="2" type="ORF">J2738_003794</name>
</gene>
<evidence type="ECO:0000313" key="2">
    <source>
        <dbReference type="EMBL" id="MDR6427639.1"/>
    </source>
</evidence>
<sequence length="32" mass="3369">MSTMGDLDPPDTGERVDALTPNVDANSHRNAA</sequence>
<feature type="region of interest" description="Disordered" evidence="1">
    <location>
        <begin position="1"/>
        <end position="32"/>
    </location>
</feature>
<dbReference type="AlphaFoldDB" id="A0AAE4BYZ6"/>
<name>A0AAE4BYZ6_VARPD</name>